<evidence type="ECO:0000256" key="6">
    <source>
        <dbReference type="ARBA" id="ARBA00023065"/>
    </source>
</evidence>
<dbReference type="Proteomes" id="UP000061382">
    <property type="component" value="Chromosome"/>
</dbReference>
<dbReference type="KEGG" id="rti:DC20_12130"/>
<evidence type="ECO:0000256" key="8">
    <source>
        <dbReference type="ARBA" id="ARBA00034708"/>
    </source>
</evidence>
<name>A0A0P0CSU1_9BACT</name>
<evidence type="ECO:0000256" key="3">
    <source>
        <dbReference type="ARBA" id="ARBA00022475"/>
    </source>
</evidence>
<dbReference type="PANTHER" id="PTHR33281">
    <property type="entry name" value="UPF0187 PROTEIN YNEE"/>
    <property type="match status" value="1"/>
</dbReference>
<comment type="subcellular location">
    <subcellularLocation>
        <location evidence="1">Cell membrane</location>
        <topology evidence="1">Multi-pass membrane protein</topology>
    </subcellularLocation>
</comment>
<dbReference type="OrthoDB" id="445589at2"/>
<proteinExistence type="inferred from homology"/>
<organism evidence="10 11">
    <name type="scientific">Rufibacter tibetensis</name>
    <dbReference type="NCBI Taxonomy" id="512763"/>
    <lineage>
        <taxon>Bacteria</taxon>
        <taxon>Pseudomonadati</taxon>
        <taxon>Bacteroidota</taxon>
        <taxon>Cytophagia</taxon>
        <taxon>Cytophagales</taxon>
        <taxon>Hymenobacteraceae</taxon>
        <taxon>Rufibacter</taxon>
    </lineage>
</organism>
<keyword evidence="4 9" id="KW-0812">Transmembrane</keyword>
<keyword evidence="11" id="KW-1185">Reference proteome</keyword>
<dbReference type="RefSeq" id="WP_062544071.1">
    <property type="nucleotide sequence ID" value="NZ_CP012643.1"/>
</dbReference>
<dbReference type="GO" id="GO:0005254">
    <property type="term" value="F:chloride channel activity"/>
    <property type="evidence" value="ECO:0007669"/>
    <property type="project" value="InterPro"/>
</dbReference>
<feature type="transmembrane region" description="Helical" evidence="9">
    <location>
        <begin position="52"/>
        <end position="70"/>
    </location>
</feature>
<dbReference type="Pfam" id="PF25539">
    <property type="entry name" value="Bestrophin_2"/>
    <property type="match status" value="1"/>
</dbReference>
<evidence type="ECO:0000256" key="5">
    <source>
        <dbReference type="ARBA" id="ARBA00022989"/>
    </source>
</evidence>
<keyword evidence="3" id="KW-1003">Cell membrane</keyword>
<sequence length="306" mass="34610">MIIRQRENWFKMLFVWKGSVLPAILPRLGLLLLISIGVVFVQGRLFEYKIPLNPAAFTLLGVALAIFLGFRNNASYERFWEGRKLWGSLLIDTRSLTRQALTMTGLPANSPEVLSFVRLLIAFTYALKHQLRQSDPFLDFQRLLPHELVQKLEKARFKPILLLKEMGVWVQAGKEAGRIDSITQAAIDHNLNQLSGIVGGCERIVSTPIPYTYNVLLHRTVYLYCFLLPFGLVDSIGWMTPIMVVFVGYTFMALESIVTEIEEPFGTEPNDLALNAISQTIEASLLEMAGQEVPKALKPKKKFILD</sequence>
<evidence type="ECO:0000256" key="1">
    <source>
        <dbReference type="ARBA" id="ARBA00004651"/>
    </source>
</evidence>
<evidence type="ECO:0000256" key="2">
    <source>
        <dbReference type="ARBA" id="ARBA00022448"/>
    </source>
</evidence>
<comment type="similarity">
    <text evidence="8">Belongs to the anion channel-forming bestrophin (TC 1.A.46) family.</text>
</comment>
<feature type="transmembrane region" description="Helical" evidence="9">
    <location>
        <begin position="20"/>
        <end position="40"/>
    </location>
</feature>
<dbReference type="EMBL" id="CP012643">
    <property type="protein sequence ID" value="ALI99585.1"/>
    <property type="molecule type" value="Genomic_DNA"/>
</dbReference>
<evidence type="ECO:0000256" key="9">
    <source>
        <dbReference type="SAM" id="Phobius"/>
    </source>
</evidence>
<dbReference type="InterPro" id="IPR044669">
    <property type="entry name" value="YneE/VCCN1/2-like"/>
</dbReference>
<evidence type="ECO:0000256" key="4">
    <source>
        <dbReference type="ARBA" id="ARBA00022692"/>
    </source>
</evidence>
<accession>A0A0P0CSU1</accession>
<dbReference type="PANTHER" id="PTHR33281:SF19">
    <property type="entry name" value="VOLTAGE-DEPENDENT ANION CHANNEL-FORMING PROTEIN YNEE"/>
    <property type="match status" value="1"/>
</dbReference>
<dbReference type="GO" id="GO:0005886">
    <property type="term" value="C:plasma membrane"/>
    <property type="evidence" value="ECO:0007669"/>
    <property type="project" value="UniProtKB-SubCell"/>
</dbReference>
<protein>
    <recommendedName>
        <fullName evidence="12">Bestrophin</fullName>
    </recommendedName>
</protein>
<evidence type="ECO:0000313" key="11">
    <source>
        <dbReference type="Proteomes" id="UP000061382"/>
    </source>
</evidence>
<keyword evidence="6" id="KW-0406">Ion transport</keyword>
<dbReference type="AlphaFoldDB" id="A0A0P0CSU1"/>
<keyword evidence="7 9" id="KW-0472">Membrane</keyword>
<reference evidence="10 11" key="1">
    <citation type="submission" date="2015-08" db="EMBL/GenBank/DDBJ databases">
        <title>Complete genome sequence of Rufibacter tibetensis strain 1351t, a radiation-resistant bacterium from tibet plateau.</title>
        <authorList>
            <person name="Dai J."/>
        </authorList>
    </citation>
    <scope>NUCLEOTIDE SEQUENCE [LARGE SCALE GENOMIC DNA]</scope>
    <source>
        <strain evidence="10 11">1351</strain>
    </source>
</reference>
<gene>
    <name evidence="10" type="ORF">DC20_12130</name>
</gene>
<dbReference type="PATRIC" id="fig|512763.3.peg.2661"/>
<evidence type="ECO:0000256" key="7">
    <source>
        <dbReference type="ARBA" id="ARBA00023136"/>
    </source>
</evidence>
<keyword evidence="2" id="KW-0813">Transport</keyword>
<evidence type="ECO:0000313" key="10">
    <source>
        <dbReference type="EMBL" id="ALI99585.1"/>
    </source>
</evidence>
<evidence type="ECO:0008006" key="12">
    <source>
        <dbReference type="Google" id="ProtNLM"/>
    </source>
</evidence>
<feature type="transmembrane region" description="Helical" evidence="9">
    <location>
        <begin position="221"/>
        <end position="249"/>
    </location>
</feature>
<keyword evidence="5 9" id="KW-1133">Transmembrane helix</keyword>